<evidence type="ECO:0000313" key="1">
    <source>
        <dbReference type="EMBL" id="RIA78293.1"/>
    </source>
</evidence>
<dbReference type="InterPro" id="IPR050155">
    <property type="entry name" value="HAD-like_hydrolase_sf"/>
</dbReference>
<dbReference type="FunCoup" id="A0A397RVS8">
    <property type="interactions" value="104"/>
</dbReference>
<gene>
    <name evidence="1" type="ORF">EI71_00243</name>
</gene>
<dbReference type="Proteomes" id="UP000266506">
    <property type="component" value="Unassembled WGS sequence"/>
</dbReference>
<comment type="caution">
    <text evidence="1">The sequence shown here is derived from an EMBL/GenBank/DDBJ whole genome shotgun (WGS) entry which is preliminary data.</text>
</comment>
<keyword evidence="1" id="KW-0378">Hydrolase</keyword>
<dbReference type="SFLD" id="SFLDS00003">
    <property type="entry name" value="Haloacid_Dehalogenase"/>
    <property type="match status" value="1"/>
</dbReference>
<dbReference type="InterPro" id="IPR036412">
    <property type="entry name" value="HAD-like_sf"/>
</dbReference>
<dbReference type="Gene3D" id="3.40.50.1000">
    <property type="entry name" value="HAD superfamily/HAD-like"/>
    <property type="match status" value="1"/>
</dbReference>
<organism evidence="1 2">
    <name type="scientific">Anaeroplasma bactoclasticum</name>
    <dbReference type="NCBI Taxonomy" id="2088"/>
    <lineage>
        <taxon>Bacteria</taxon>
        <taxon>Bacillati</taxon>
        <taxon>Mycoplasmatota</taxon>
        <taxon>Mollicutes</taxon>
        <taxon>Anaeroplasmatales</taxon>
        <taxon>Anaeroplasmataceae</taxon>
        <taxon>Anaeroplasma</taxon>
    </lineage>
</organism>
<accession>A0A397RVS8</accession>
<dbReference type="InterPro" id="IPR006439">
    <property type="entry name" value="HAD-SF_hydro_IA"/>
</dbReference>
<dbReference type="NCBIfam" id="TIGR01549">
    <property type="entry name" value="HAD-SF-IA-v1"/>
    <property type="match status" value="1"/>
</dbReference>
<reference evidence="1 2" key="1">
    <citation type="submission" date="2018-08" db="EMBL/GenBank/DDBJ databases">
        <title>Genomic Encyclopedia of Archaeal and Bacterial Type Strains, Phase II (KMG-II): from individual species to whole genera.</title>
        <authorList>
            <person name="Goeker M."/>
        </authorList>
    </citation>
    <scope>NUCLEOTIDE SEQUENCE [LARGE SCALE GENOMIC DNA]</scope>
    <source>
        <strain evidence="1 2">ATCC 27112</strain>
    </source>
</reference>
<protein>
    <submittedName>
        <fullName evidence="1">HAD superfamily hydrolase (TIGR01509 family)/HAD superfamily hydrolase (TIGR01549 family)</fullName>
    </submittedName>
</protein>
<dbReference type="SFLD" id="SFLDG01129">
    <property type="entry name" value="C1.5:_HAD__Beta-PGM__Phosphata"/>
    <property type="match status" value="1"/>
</dbReference>
<dbReference type="InterPro" id="IPR023198">
    <property type="entry name" value="PGP-like_dom2"/>
</dbReference>
<dbReference type="Gene3D" id="1.10.150.240">
    <property type="entry name" value="Putative phosphatase, domain 2"/>
    <property type="match status" value="1"/>
</dbReference>
<dbReference type="GO" id="GO:0006281">
    <property type="term" value="P:DNA repair"/>
    <property type="evidence" value="ECO:0007669"/>
    <property type="project" value="TreeGrafter"/>
</dbReference>
<proteinExistence type="predicted"/>
<evidence type="ECO:0000313" key="2">
    <source>
        <dbReference type="Proteomes" id="UP000266506"/>
    </source>
</evidence>
<dbReference type="EMBL" id="QXEV01000002">
    <property type="protein sequence ID" value="RIA78293.1"/>
    <property type="molecule type" value="Genomic_DNA"/>
</dbReference>
<dbReference type="RefSeq" id="WP_162849650.1">
    <property type="nucleotide sequence ID" value="NZ_QXEV01000002.1"/>
</dbReference>
<dbReference type="PANTHER" id="PTHR43434:SF25">
    <property type="entry name" value="PHOSPHOGLYCOLATE PHOSPHATASE"/>
    <property type="match status" value="1"/>
</dbReference>
<dbReference type="SUPFAM" id="SSF56784">
    <property type="entry name" value="HAD-like"/>
    <property type="match status" value="1"/>
</dbReference>
<dbReference type="Pfam" id="PF13419">
    <property type="entry name" value="HAD_2"/>
    <property type="match status" value="1"/>
</dbReference>
<sequence>MTYIWDLDGTLIDSYPGILDALMHIMNYFHISIKKEDVYSKIMQKSVLDFLNEIEEKYNINSNETIKMYSDYREKNQFDVSLEKYAKETLVGLKNRGHNHFIYTHKGWSTSLTLKNLGIYHLFTEIVTAENHFKRKPDPEAIEYIMNKYHINPKDCYYVGDRPIDILCAKNANIKGILYKKEGSPIDISADIIIHNLNDLL</sequence>
<dbReference type="PANTHER" id="PTHR43434">
    <property type="entry name" value="PHOSPHOGLYCOLATE PHOSPHATASE"/>
    <property type="match status" value="1"/>
</dbReference>
<dbReference type="GO" id="GO:0005829">
    <property type="term" value="C:cytosol"/>
    <property type="evidence" value="ECO:0007669"/>
    <property type="project" value="TreeGrafter"/>
</dbReference>
<name>A0A397RVS8_9MOLU</name>
<keyword evidence="2" id="KW-1185">Reference proteome</keyword>
<dbReference type="AlphaFoldDB" id="A0A397RVS8"/>
<dbReference type="InParanoid" id="A0A397RVS8"/>
<dbReference type="InterPro" id="IPR041492">
    <property type="entry name" value="HAD_2"/>
</dbReference>
<dbReference type="GO" id="GO:0008967">
    <property type="term" value="F:phosphoglycolate phosphatase activity"/>
    <property type="evidence" value="ECO:0007669"/>
    <property type="project" value="TreeGrafter"/>
</dbReference>
<dbReference type="InterPro" id="IPR023214">
    <property type="entry name" value="HAD_sf"/>
</dbReference>